<dbReference type="SUPFAM" id="SSF55979">
    <property type="entry name" value="DNA clamp"/>
    <property type="match status" value="1"/>
</dbReference>
<dbReference type="AlphaFoldDB" id="A0A848B9M3"/>
<sequence>MKIRKSALVDALKVLGKMVSQTSPVEIQRSVRFLGVGEQVGLTATDGVESVTVEVIGDAGELEEFAVEYKALRELIRSTRGGEVEVTGRRLDWPEMEAIPDDAVTVELPPDFGRLLALAAPVVNLREARLALRGINLFRDGVT</sequence>
<dbReference type="EMBL" id="JABAEW010000132">
    <property type="protein sequence ID" value="NMD89446.1"/>
    <property type="molecule type" value="Genomic_DNA"/>
</dbReference>
<organism evidence="1 2">
    <name type="scientific">Victivallis vadensis</name>
    <dbReference type="NCBI Taxonomy" id="172901"/>
    <lineage>
        <taxon>Bacteria</taxon>
        <taxon>Pseudomonadati</taxon>
        <taxon>Lentisphaerota</taxon>
        <taxon>Lentisphaeria</taxon>
        <taxon>Victivallales</taxon>
        <taxon>Victivallaceae</taxon>
        <taxon>Victivallis</taxon>
    </lineage>
</organism>
<accession>A0A848B9M3</accession>
<evidence type="ECO:0000313" key="1">
    <source>
        <dbReference type="EMBL" id="NMD89446.1"/>
    </source>
</evidence>
<evidence type="ECO:0008006" key="3">
    <source>
        <dbReference type="Google" id="ProtNLM"/>
    </source>
</evidence>
<dbReference type="Gene3D" id="3.10.150.10">
    <property type="entry name" value="DNA Polymerase III, subunit A, domain 2"/>
    <property type="match status" value="1"/>
</dbReference>
<proteinExistence type="predicted"/>
<comment type="caution">
    <text evidence="1">The sequence shown here is derived from an EMBL/GenBank/DDBJ whole genome shotgun (WGS) entry which is preliminary data.</text>
</comment>
<reference evidence="1 2" key="1">
    <citation type="submission" date="2020-04" db="EMBL/GenBank/DDBJ databases">
        <authorList>
            <person name="Hitch T.C.A."/>
            <person name="Wylensek D."/>
            <person name="Clavel T."/>
        </authorList>
    </citation>
    <scope>NUCLEOTIDE SEQUENCE [LARGE SCALE GENOMIC DNA]</scope>
    <source>
        <strain evidence="1 2">COR2-253-APC-1A</strain>
    </source>
</reference>
<evidence type="ECO:0000313" key="2">
    <source>
        <dbReference type="Proteomes" id="UP000576225"/>
    </source>
</evidence>
<gene>
    <name evidence="1" type="ORF">HF882_22955</name>
</gene>
<name>A0A848B9M3_9BACT</name>
<protein>
    <recommendedName>
        <fullName evidence="3">DNA polymerase III beta subunit-like protein</fullName>
    </recommendedName>
</protein>
<dbReference type="RefSeq" id="WP_168964327.1">
    <property type="nucleotide sequence ID" value="NZ_JABAEW010000132.1"/>
</dbReference>
<dbReference type="InterPro" id="IPR046938">
    <property type="entry name" value="DNA_clamp_sf"/>
</dbReference>
<dbReference type="Proteomes" id="UP000576225">
    <property type="component" value="Unassembled WGS sequence"/>
</dbReference>
<feature type="non-terminal residue" evidence="1">
    <location>
        <position position="143"/>
    </location>
</feature>